<proteinExistence type="inferred from homology"/>
<evidence type="ECO:0008006" key="8">
    <source>
        <dbReference type="Google" id="ProtNLM"/>
    </source>
</evidence>
<dbReference type="Gene3D" id="3.30.1390.20">
    <property type="entry name" value="Ribosomal protein L30, ferredoxin-like fold domain"/>
    <property type="match status" value="1"/>
</dbReference>
<dbReference type="GeneID" id="89950499"/>
<feature type="domain" description="Large ribosomal subunit protein uL30-like ferredoxin-like fold" evidence="4">
    <location>
        <begin position="92"/>
        <end position="142"/>
    </location>
</feature>
<evidence type="ECO:0000313" key="7">
    <source>
        <dbReference type="Proteomes" id="UP001304243"/>
    </source>
</evidence>
<dbReference type="InterPro" id="IPR035808">
    <property type="entry name" value="Ribosomal_uL30_euk_arc"/>
</dbReference>
<evidence type="ECO:0000259" key="5">
    <source>
        <dbReference type="Pfam" id="PF08079"/>
    </source>
</evidence>
<dbReference type="RefSeq" id="XP_064687596.1">
    <property type="nucleotide sequence ID" value="XM_064826082.1"/>
</dbReference>
<dbReference type="FunFam" id="3.30.1390.20:FF:000003">
    <property type="entry name" value="60S ribosomal protein L7"/>
    <property type="match status" value="1"/>
</dbReference>
<dbReference type="GO" id="GO:0030684">
    <property type="term" value="C:preribosome"/>
    <property type="evidence" value="ECO:0007669"/>
    <property type="project" value="UniProtKB-ARBA"/>
</dbReference>
<evidence type="ECO:0000313" key="6">
    <source>
        <dbReference type="EMBL" id="KAK4520930.1"/>
    </source>
</evidence>
<dbReference type="GO" id="GO:0000463">
    <property type="term" value="P:maturation of LSU-rRNA from tricistronic rRNA transcript (SSU-rRNA, 5.8S rRNA, LSU-rRNA)"/>
    <property type="evidence" value="ECO:0007669"/>
    <property type="project" value="TreeGrafter"/>
</dbReference>
<dbReference type="InterPro" id="IPR036919">
    <property type="entry name" value="Ribo_uL30_ferredoxin-like_sf"/>
</dbReference>
<evidence type="ECO:0000259" key="4">
    <source>
        <dbReference type="Pfam" id="PF00327"/>
    </source>
</evidence>
<dbReference type="InterPro" id="IPR016082">
    <property type="entry name" value="Ribosomal_uL30_ferredoxin-like"/>
</dbReference>
<dbReference type="CDD" id="cd01657">
    <property type="entry name" value="Ribosomal_L7_archeal_euk"/>
    <property type="match status" value="1"/>
</dbReference>
<evidence type="ECO:0000256" key="2">
    <source>
        <dbReference type="ARBA" id="ARBA00022980"/>
    </source>
</evidence>
<dbReference type="FunFam" id="1.10.15.30:FF:000001">
    <property type="entry name" value="60S ribosomal protein L7"/>
    <property type="match status" value="1"/>
</dbReference>
<dbReference type="InterPro" id="IPR005998">
    <property type="entry name" value="Ribosomal_uL30_euk"/>
</dbReference>
<keyword evidence="3" id="KW-0687">Ribonucleoprotein</keyword>
<name>A0AAN7DRM8_9FUNG</name>
<dbReference type="EMBL" id="JASEJX010000009">
    <property type="protein sequence ID" value="KAK4520930.1"/>
    <property type="molecule type" value="Genomic_DNA"/>
</dbReference>
<accession>A0AAN7DRM8</accession>
<dbReference type="GO" id="GO:0022625">
    <property type="term" value="C:cytosolic large ribosomal subunit"/>
    <property type="evidence" value="ECO:0007669"/>
    <property type="project" value="TreeGrafter"/>
</dbReference>
<dbReference type="PANTHER" id="PTHR11524">
    <property type="entry name" value="60S RIBOSOMAL PROTEIN L7"/>
    <property type="match status" value="1"/>
</dbReference>
<dbReference type="NCBIfam" id="TIGR01310">
    <property type="entry name" value="uL30_euk"/>
    <property type="match status" value="1"/>
</dbReference>
<dbReference type="InterPro" id="IPR012988">
    <property type="entry name" value="Ribosomal_uL30_N_euk"/>
</dbReference>
<comment type="caution">
    <text evidence="6">The sequence shown here is derived from an EMBL/GenBank/DDBJ whole genome shotgun (WGS) entry which is preliminary data.</text>
</comment>
<dbReference type="Proteomes" id="UP001304243">
    <property type="component" value="Unassembled WGS sequence"/>
</dbReference>
<dbReference type="GO" id="GO:0003735">
    <property type="term" value="F:structural constituent of ribosome"/>
    <property type="evidence" value="ECO:0007669"/>
    <property type="project" value="TreeGrafter"/>
</dbReference>
<dbReference type="Pfam" id="PF00327">
    <property type="entry name" value="Ribosomal_L30"/>
    <property type="match status" value="1"/>
</dbReference>
<dbReference type="InterPro" id="IPR018038">
    <property type="entry name" value="Ribosomal_uL30_CS"/>
</dbReference>
<dbReference type="PANTHER" id="PTHR11524:SF16">
    <property type="entry name" value="LARGE RIBOSOMAL SUBUNIT PROTEIN UL30"/>
    <property type="match status" value="1"/>
</dbReference>
<evidence type="ECO:0000256" key="1">
    <source>
        <dbReference type="ARBA" id="ARBA00007594"/>
    </source>
</evidence>
<keyword evidence="7" id="KW-1185">Reference proteome</keyword>
<dbReference type="PROSITE" id="PS00634">
    <property type="entry name" value="RIBOSOMAL_L30"/>
    <property type="match status" value="1"/>
</dbReference>
<protein>
    <recommendedName>
        <fullName evidence="8">60S ribosomal protein L7</fullName>
    </recommendedName>
</protein>
<keyword evidence="2" id="KW-0689">Ribosomal protein</keyword>
<dbReference type="Gene3D" id="1.10.15.30">
    <property type="match status" value="1"/>
</dbReference>
<dbReference type="Pfam" id="PF08079">
    <property type="entry name" value="Ribosomal_L30_N"/>
    <property type="match status" value="1"/>
</dbReference>
<reference evidence="6 7" key="1">
    <citation type="submission" date="2022-11" db="EMBL/GenBank/DDBJ databases">
        <title>Mucor velutinosus strain NIH1002 WGS.</title>
        <authorList>
            <person name="Subramanian P."/>
            <person name="Mullikin J.C."/>
            <person name="Segre J.A."/>
            <person name="Zelazny A.M."/>
        </authorList>
    </citation>
    <scope>NUCLEOTIDE SEQUENCE [LARGE SCALE GENOMIC DNA]</scope>
    <source>
        <strain evidence="6 7">NIH1002</strain>
    </source>
</reference>
<comment type="similarity">
    <text evidence="1">Belongs to the universal ribosomal protein uL30 family.</text>
</comment>
<gene>
    <name evidence="6" type="ORF">ATC70_006813</name>
</gene>
<evidence type="ECO:0000256" key="3">
    <source>
        <dbReference type="ARBA" id="ARBA00023274"/>
    </source>
</evidence>
<organism evidence="6 7">
    <name type="scientific">Mucor velutinosus</name>
    <dbReference type="NCBI Taxonomy" id="708070"/>
    <lineage>
        <taxon>Eukaryota</taxon>
        <taxon>Fungi</taxon>
        <taxon>Fungi incertae sedis</taxon>
        <taxon>Mucoromycota</taxon>
        <taxon>Mucoromycotina</taxon>
        <taxon>Mucoromycetes</taxon>
        <taxon>Mucorales</taxon>
        <taxon>Mucorineae</taxon>
        <taxon>Mucoraceae</taxon>
        <taxon>Mucor</taxon>
    </lineage>
</organism>
<sequence length="255" mass="29752">MTVYIFRTATHDEVCVPETLLKKLKTTEKTEAEKQLIKTQAQKEKRDVRKTIFKKADAYIKEYRQRENDDLRLRRLAKSQGNYYIPAQPQLLFVIRISGINDVNPKVKKVLQLFRLLQINNGVFVRINKATSQMLQIIEPYVTYGPPNLKTVRELVYKRGYAKSNGQRLPLSDNKLISDNLGQFGIICIEDVIHEIFTVGEHFKQVNNFLWPFKLSNPNGHKKVSWRPRKFKHYVEGGDAGDREFDINKLVQSMN</sequence>
<feature type="domain" description="Large ribosomal subunit protein uL30 N-terminal eukaryotes" evidence="5">
    <location>
        <begin position="16"/>
        <end position="87"/>
    </location>
</feature>
<dbReference type="SUPFAM" id="SSF55129">
    <property type="entry name" value="Ribosomal protein L30p/L7e"/>
    <property type="match status" value="1"/>
</dbReference>
<dbReference type="GO" id="GO:0003723">
    <property type="term" value="F:RNA binding"/>
    <property type="evidence" value="ECO:0007669"/>
    <property type="project" value="InterPro"/>
</dbReference>
<dbReference type="InterPro" id="IPR039699">
    <property type="entry name" value="Ribosomal_uL30"/>
</dbReference>
<dbReference type="AlphaFoldDB" id="A0AAN7DRM8"/>